<dbReference type="STRING" id="2282107.A0A286U7L4"/>
<reference evidence="5 6" key="1">
    <citation type="journal article" date="2017" name="Mol. Ecol.">
        <title>Comparative and population genomic landscape of Phellinus noxius: A hypervariable fungus causing root rot in trees.</title>
        <authorList>
            <person name="Chung C.L."/>
            <person name="Lee T.J."/>
            <person name="Akiba M."/>
            <person name="Lee H.H."/>
            <person name="Kuo T.H."/>
            <person name="Liu D."/>
            <person name="Ke H.M."/>
            <person name="Yokoi T."/>
            <person name="Roa M.B."/>
            <person name="Lu M.J."/>
            <person name="Chang Y.Y."/>
            <person name="Ann P.J."/>
            <person name="Tsai J.N."/>
            <person name="Chen C.Y."/>
            <person name="Tzean S.S."/>
            <person name="Ota Y."/>
            <person name="Hattori T."/>
            <person name="Sahashi N."/>
            <person name="Liou R.F."/>
            <person name="Kikuchi T."/>
            <person name="Tsai I.J."/>
        </authorList>
    </citation>
    <scope>NUCLEOTIDE SEQUENCE [LARGE SCALE GENOMIC DNA]</scope>
    <source>
        <strain evidence="5 6">FFPRI411160</strain>
    </source>
</reference>
<dbReference type="InterPro" id="IPR017853">
    <property type="entry name" value="GH"/>
</dbReference>
<evidence type="ECO:0000313" key="5">
    <source>
        <dbReference type="EMBL" id="PAV15555.1"/>
    </source>
</evidence>
<dbReference type="PRINTS" id="PR00133">
    <property type="entry name" value="GLHYDRLASE3"/>
</dbReference>
<dbReference type="SUPFAM" id="SSF51445">
    <property type="entry name" value="(Trans)glycosidases"/>
    <property type="match status" value="1"/>
</dbReference>
<evidence type="ECO:0000256" key="3">
    <source>
        <dbReference type="ARBA" id="ARBA00023295"/>
    </source>
</evidence>
<dbReference type="GO" id="GO:0009254">
    <property type="term" value="P:peptidoglycan turnover"/>
    <property type="evidence" value="ECO:0007669"/>
    <property type="project" value="TreeGrafter"/>
</dbReference>
<accession>A0A286U7L4</accession>
<comment type="caution">
    <text evidence="5">The sequence shown here is derived from an EMBL/GenBank/DDBJ whole genome shotgun (WGS) entry which is preliminary data.</text>
</comment>
<dbReference type="Proteomes" id="UP000217199">
    <property type="component" value="Unassembled WGS sequence"/>
</dbReference>
<dbReference type="InterPro" id="IPR001764">
    <property type="entry name" value="Glyco_hydro_3_N"/>
</dbReference>
<sequence>MVLTEEIRRQIGQHFVFGFHGHKPSDNILKLINEYYLGNIIIFKRNIQSTKQLHGLIQSLQQAAKRAGHTKPLLIGIDQECGVVSAFSSPDAGTQFPGAMALGSTGDPDLANSVANAVGKELRQVGINWVYSPVADVNLEPFNPVIGVRSFGKEAQSVSEFVCAFSRGLESAGVASCAKHFPGHGDTHVDSHLMLPIIMKDLKELENNELAPFRAAIRSGISSIMSGHMALPPLLTTLGKDEDNYLPASLSSGVSSKLLREDMGFEGVLVTDCLEMDSISEEYGCGQGAVMALQAGADIVMICHQMERQISAFEAVYSAVDKGQLSLEQLNHSNSRIQALKDKVTGEWPEISDSELLSEEILKLKQVNAQLSRSAYAKTIKWLSPTTVEGAQIPPHADVLVLTPVLQRMNAAVDDPEESLRTADGSQRNTSGPSFTAFATAIARRAPYSSHIVYSTQDIENNLDTLPENIEKTLSSVHTIIFVTRNACQPPSAWQLEVLRRVMLAIPETKVRIGTDDGEKSGVEESRKLIVLASCSPFDYDFLKRNERTRDLPCLCTFEHTEPAFEEAAAILYGGSLQNTEK</sequence>
<keyword evidence="2 5" id="KW-0378">Hydrolase</keyword>
<dbReference type="InterPro" id="IPR036962">
    <property type="entry name" value="Glyco_hydro_3_N_sf"/>
</dbReference>
<proteinExistence type="inferred from homology"/>
<gene>
    <name evidence="5" type="ORF">PNOK_0841300</name>
</gene>
<dbReference type="PANTHER" id="PTHR30480">
    <property type="entry name" value="BETA-HEXOSAMINIDASE-RELATED"/>
    <property type="match status" value="1"/>
</dbReference>
<dbReference type="PANTHER" id="PTHR30480:SF16">
    <property type="entry name" value="GLYCOSIDE HYDROLASE FAMILY 3 DOMAIN PROTEIN"/>
    <property type="match status" value="1"/>
</dbReference>
<evidence type="ECO:0000259" key="4">
    <source>
        <dbReference type="Pfam" id="PF00933"/>
    </source>
</evidence>
<comment type="similarity">
    <text evidence="1">Belongs to the glycosyl hydrolase 3 family.</text>
</comment>
<evidence type="ECO:0000313" key="6">
    <source>
        <dbReference type="Proteomes" id="UP000217199"/>
    </source>
</evidence>
<dbReference type="OrthoDB" id="4215304at2759"/>
<dbReference type="GO" id="GO:0005975">
    <property type="term" value="P:carbohydrate metabolic process"/>
    <property type="evidence" value="ECO:0007669"/>
    <property type="project" value="InterPro"/>
</dbReference>
<name>A0A286U7L4_9AGAM</name>
<keyword evidence="6" id="KW-1185">Reference proteome</keyword>
<evidence type="ECO:0000256" key="2">
    <source>
        <dbReference type="ARBA" id="ARBA00022801"/>
    </source>
</evidence>
<protein>
    <submittedName>
        <fullName evidence="5">Glycoside hydrolase</fullName>
    </submittedName>
</protein>
<dbReference type="InterPro" id="IPR050226">
    <property type="entry name" value="NagZ_Beta-hexosaminidase"/>
</dbReference>
<dbReference type="GO" id="GO:0004553">
    <property type="term" value="F:hydrolase activity, hydrolyzing O-glycosyl compounds"/>
    <property type="evidence" value="ECO:0007669"/>
    <property type="project" value="InterPro"/>
</dbReference>
<organism evidence="5 6">
    <name type="scientific">Pyrrhoderma noxium</name>
    <dbReference type="NCBI Taxonomy" id="2282107"/>
    <lineage>
        <taxon>Eukaryota</taxon>
        <taxon>Fungi</taxon>
        <taxon>Dikarya</taxon>
        <taxon>Basidiomycota</taxon>
        <taxon>Agaricomycotina</taxon>
        <taxon>Agaricomycetes</taxon>
        <taxon>Hymenochaetales</taxon>
        <taxon>Hymenochaetaceae</taxon>
        <taxon>Pyrrhoderma</taxon>
    </lineage>
</organism>
<evidence type="ECO:0000256" key="1">
    <source>
        <dbReference type="ARBA" id="ARBA00005336"/>
    </source>
</evidence>
<dbReference type="InParanoid" id="A0A286U7L4"/>
<feature type="domain" description="Glycoside hydrolase family 3 N-terminal" evidence="4">
    <location>
        <begin position="11"/>
        <end position="339"/>
    </location>
</feature>
<dbReference type="AlphaFoldDB" id="A0A286U7L4"/>
<dbReference type="Pfam" id="PF00933">
    <property type="entry name" value="Glyco_hydro_3"/>
    <property type="match status" value="1"/>
</dbReference>
<dbReference type="EMBL" id="NBII01000009">
    <property type="protein sequence ID" value="PAV15555.1"/>
    <property type="molecule type" value="Genomic_DNA"/>
</dbReference>
<dbReference type="Gene3D" id="3.20.20.300">
    <property type="entry name" value="Glycoside hydrolase, family 3, N-terminal domain"/>
    <property type="match status" value="1"/>
</dbReference>
<keyword evidence="3" id="KW-0326">Glycosidase</keyword>